<dbReference type="EMBL" id="JAVYJV010000001">
    <property type="protein sequence ID" value="KAK4380592.1"/>
    <property type="molecule type" value="Genomic_DNA"/>
</dbReference>
<dbReference type="Gene3D" id="1.10.10.10">
    <property type="entry name" value="Winged helix-like DNA-binding domain superfamily/Winged helix DNA-binding domain"/>
    <property type="match status" value="1"/>
</dbReference>
<dbReference type="SUPFAM" id="SSF52058">
    <property type="entry name" value="L domain-like"/>
    <property type="match status" value="1"/>
</dbReference>
<dbReference type="Proteomes" id="UP001291623">
    <property type="component" value="Unassembled WGS sequence"/>
</dbReference>
<keyword evidence="8" id="KW-0677">Repeat</keyword>
<dbReference type="Pfam" id="PF23559">
    <property type="entry name" value="WHD_DRP"/>
    <property type="match status" value="1"/>
</dbReference>
<dbReference type="Pfam" id="PF00931">
    <property type="entry name" value="NB-ARC"/>
    <property type="match status" value="2"/>
</dbReference>
<dbReference type="CDD" id="cd14798">
    <property type="entry name" value="RX-CC_like"/>
    <property type="match status" value="1"/>
</dbReference>
<dbReference type="InterPro" id="IPR032675">
    <property type="entry name" value="LRR_dom_sf"/>
</dbReference>
<evidence type="ECO:0000256" key="1">
    <source>
        <dbReference type="ARBA" id="ARBA00002074"/>
    </source>
</evidence>
<feature type="region of interest" description="Disordered" evidence="14">
    <location>
        <begin position="771"/>
        <end position="795"/>
    </location>
</feature>
<dbReference type="GO" id="GO:0005524">
    <property type="term" value="F:ATP binding"/>
    <property type="evidence" value="ECO:0007669"/>
    <property type="project" value="UniProtKB-KW"/>
</dbReference>
<dbReference type="InterPro" id="IPR044974">
    <property type="entry name" value="Disease_R_plants"/>
</dbReference>
<dbReference type="Pfam" id="PF12061">
    <property type="entry name" value="NB-LRR"/>
    <property type="match status" value="1"/>
</dbReference>
<reference evidence="18" key="1">
    <citation type="submission" date="2023-12" db="EMBL/GenBank/DDBJ databases">
        <title>Genome assembly of Anisodus tanguticus.</title>
        <authorList>
            <person name="Wang Y.-J."/>
        </authorList>
    </citation>
    <scope>NUCLEOTIDE SEQUENCE</scope>
    <source>
        <strain evidence="18">KB-2021</strain>
        <tissue evidence="18">Leaf</tissue>
    </source>
</reference>
<dbReference type="InterPro" id="IPR038005">
    <property type="entry name" value="RX-like_CC"/>
</dbReference>
<evidence type="ECO:0000256" key="13">
    <source>
        <dbReference type="ARBA" id="ARBA00023136"/>
    </source>
</evidence>
<accession>A0AAE1T2K3</accession>
<feature type="domain" description="NB-ARC" evidence="15">
    <location>
        <begin position="805"/>
        <end position="976"/>
    </location>
</feature>
<comment type="similarity">
    <text evidence="4">Belongs to the disease resistance NB-LRR family.</text>
</comment>
<comment type="caution">
    <text evidence="18">The sequence shown here is derived from an EMBL/GenBank/DDBJ whole genome shotgun (WGS) entry which is preliminary data.</text>
</comment>
<evidence type="ECO:0000256" key="11">
    <source>
        <dbReference type="ARBA" id="ARBA00022840"/>
    </source>
</evidence>
<keyword evidence="13" id="KW-0472">Membrane</keyword>
<dbReference type="Gene3D" id="3.40.50.300">
    <property type="entry name" value="P-loop containing nucleotide triphosphate hydrolases"/>
    <property type="match status" value="2"/>
</dbReference>
<evidence type="ECO:0000256" key="12">
    <source>
        <dbReference type="ARBA" id="ARBA00023054"/>
    </source>
</evidence>
<dbReference type="InterPro" id="IPR021929">
    <property type="entry name" value="R1A-like_N"/>
</dbReference>
<dbReference type="PRINTS" id="PR00364">
    <property type="entry name" value="DISEASERSIST"/>
</dbReference>
<evidence type="ECO:0000256" key="5">
    <source>
        <dbReference type="ARBA" id="ARBA00022490"/>
    </source>
</evidence>
<dbReference type="InterPro" id="IPR036388">
    <property type="entry name" value="WH-like_DNA-bd_sf"/>
</dbReference>
<dbReference type="Gene3D" id="3.80.10.10">
    <property type="entry name" value="Ribonuclease Inhibitor"/>
    <property type="match status" value="1"/>
</dbReference>
<comment type="subcellular location">
    <subcellularLocation>
        <location evidence="3">Cytoplasm</location>
    </subcellularLocation>
    <subcellularLocation>
        <location evidence="2">Membrane</location>
        <topology evidence="2">Peripheral membrane protein</topology>
    </subcellularLocation>
</comment>
<proteinExistence type="inferred from homology"/>
<keyword evidence="12" id="KW-0175">Coiled coil</keyword>
<evidence type="ECO:0000259" key="15">
    <source>
        <dbReference type="Pfam" id="PF00931"/>
    </source>
</evidence>
<evidence type="ECO:0000256" key="14">
    <source>
        <dbReference type="SAM" id="MobiDB-lite"/>
    </source>
</evidence>
<dbReference type="InterPro" id="IPR002182">
    <property type="entry name" value="NB-ARC"/>
</dbReference>
<keyword evidence="5" id="KW-0963">Cytoplasm</keyword>
<evidence type="ECO:0000259" key="16">
    <source>
        <dbReference type="Pfam" id="PF12061"/>
    </source>
</evidence>
<feature type="domain" description="Disease resistance protein winged helix" evidence="17">
    <location>
        <begin position="1056"/>
        <end position="1125"/>
    </location>
</feature>
<dbReference type="InterPro" id="IPR058922">
    <property type="entry name" value="WHD_DRP"/>
</dbReference>
<dbReference type="GO" id="GO:0009626">
    <property type="term" value="P:plant-type hypersensitive response"/>
    <property type="evidence" value="ECO:0007669"/>
    <property type="project" value="UniProtKB-KW"/>
</dbReference>
<feature type="domain" description="Late blight resistance protein R1A-like N-terminal" evidence="16">
    <location>
        <begin position="91"/>
        <end position="372"/>
    </location>
</feature>
<dbReference type="InterPro" id="IPR027417">
    <property type="entry name" value="P-loop_NTPase"/>
</dbReference>
<gene>
    <name evidence="18" type="ORF">RND71_002454</name>
</gene>
<dbReference type="FunFam" id="1.10.10.10:FF:000322">
    <property type="entry name" value="Probable disease resistance protein At1g63360"/>
    <property type="match status" value="1"/>
</dbReference>
<sequence>MTVIMACKEATEYLKRMYNECESSLADNVKDQINILITEFNFLDIFLRLQELTEDSNLQSTAEEIKFVVEYAAETYYSEYSSTDMVHKMEEVIQMCKSAIRARYTYPKLVNIPVKVSLPKYIENFVDNVQENLGNVMSSSSLASSLSIEPEIWKQILRGLHSLRVFSQALWYRINLPSPDTFFAHAIAVTGHTAMIIFMHLPDHKDDQEWEISQINSFLTDLLLDKILPIQPGVRLMYVKLLESFMSDSSFDWRHNHQGHMDNMLTVFLRCKLLMLRSSYCDGFKVHLEDENQLATLYEMLYFLGKNLPHLSSHGFEIQLQEIRRWMVFAAISILSLYDKEEVAVLELNNFDLPGLIRRISSFTYRIIRRSFQSNSPRIDGLGFVDFLLDNMKEFLISHSAYSLPSVKNHLETVLKELVFLQPFLMDVAAEQCTDEHDRLKHLAALVIGKSYEIEYIVDCCMTKDVPTWCLKPWILDLMEEIESVSAEVKRIKEDTICGAQTGNVNNASYVPTSSLLVSTSSTTQEMVGFEDVVQMLRNQLVRRTPAQLDVISIVGFSGQGKTIVAKRLFSDELVVSLFEVRAKCFVSTTYKLRDLLADILSDAVDKLTDFCEVPVEKLADKLREILLSKRYLILIDDVCEPRAWDDLKPCFPDANNGSRIILTTRLDEVANYARRVSSPHRLRLFSDKETWMLLQNKVFLLQNCPPHLRDIGQDLVKYCQGIPAMVVVLASVLVKKTKKEWEQLTDGYQGIALEFVEEVNKMVDRLGKNQLHDSQPESNNASKGHTSSEPAGTPGIVEGMVGFEDVMQTLTDQLVRGTAERDVISIVGMAGQGKTTLANRLFIDELVVSRFHVRAKCTVSQVYERRDLLVAILDDANDNPTDLTKVHEAELADKLRKLLLQKRYLILIDDVWDARAWDDLNSCFPDDNKGSRIIVTTRLVEVADYERCFSSPYHLRLLTSKESWMLLQNKVFLQQSCPPHLIDVGQEIAAKCGRLPLSIVLVAGVLTSMMKKEQWEQVAENLGPHIHANSKNIIEFSYKNLPHYLKPCFLYFGAFLEDKEIPISKIMMLWEAEGLVVKQNERCLANTAEDYLEDLISRNMVMSTKRSSLGKVKACRIHDVLLDFCKDKAKEENFLLWIYRDQDAGSVEMLSQMLIQRRISIYSKQHNLVERSPSCSNVHSILFRKVGNDVATSINSQVSFAFHSFKCLRVLDLEFVTIDSFPTKLRHLRYLALRTAEISIPSSIANLRNLETLLVKGLKSELSLPHSLCKIVKLRHLHIKNRASFDLHNLEKFLEDPSQLQNLETFSTPSFSSAEDAERVLRKTPNIRKLRCMFSGSWGFSEEQNKYCNQFPKLQHLTKLESLKVFSLCCPEKSPCEFNFPSYLKKLTVSGFMLPWSEISTISTLPKLEVLKLQSDAFCGEEWEIIDEHFSQLKVLKLEYMLFKRWNVSEDAFSTLEQLFLHGCPHLEKIPPEFGDICSLKYIEVKWCSESVAESARDVEEIQVEEMQNNDFKLSVSK</sequence>
<keyword evidence="7" id="KW-0381">Hypersensitive response</keyword>
<protein>
    <submittedName>
        <fullName evidence="18">Uncharacterized protein</fullName>
    </submittedName>
</protein>
<evidence type="ECO:0000313" key="19">
    <source>
        <dbReference type="Proteomes" id="UP001291623"/>
    </source>
</evidence>
<evidence type="ECO:0000256" key="4">
    <source>
        <dbReference type="ARBA" id="ARBA00008894"/>
    </source>
</evidence>
<feature type="compositionally biased region" description="Polar residues" evidence="14">
    <location>
        <begin position="777"/>
        <end position="791"/>
    </location>
</feature>
<dbReference type="PANTHER" id="PTHR23155:SF1152">
    <property type="entry name" value="AAA+ ATPASE DOMAIN-CONTAINING PROTEIN"/>
    <property type="match status" value="1"/>
</dbReference>
<evidence type="ECO:0000256" key="6">
    <source>
        <dbReference type="ARBA" id="ARBA00022614"/>
    </source>
</evidence>
<organism evidence="18 19">
    <name type="scientific">Anisodus tanguticus</name>
    <dbReference type="NCBI Taxonomy" id="243964"/>
    <lineage>
        <taxon>Eukaryota</taxon>
        <taxon>Viridiplantae</taxon>
        <taxon>Streptophyta</taxon>
        <taxon>Embryophyta</taxon>
        <taxon>Tracheophyta</taxon>
        <taxon>Spermatophyta</taxon>
        <taxon>Magnoliopsida</taxon>
        <taxon>eudicotyledons</taxon>
        <taxon>Gunneridae</taxon>
        <taxon>Pentapetalae</taxon>
        <taxon>asterids</taxon>
        <taxon>lamiids</taxon>
        <taxon>Solanales</taxon>
        <taxon>Solanaceae</taxon>
        <taxon>Solanoideae</taxon>
        <taxon>Hyoscyameae</taxon>
        <taxon>Anisodus</taxon>
    </lineage>
</organism>
<feature type="domain" description="NB-ARC" evidence="15">
    <location>
        <begin position="531"/>
        <end position="700"/>
    </location>
</feature>
<evidence type="ECO:0000256" key="9">
    <source>
        <dbReference type="ARBA" id="ARBA00022741"/>
    </source>
</evidence>
<comment type="function">
    <text evidence="1">Confers resistance to late blight (Phytophthora infestans) races carrying the avirulence gene Avr1. Resistance proteins guard the plant against pathogens that contain an appropriate avirulence protein via an indirect interaction with this avirulence protein. That triggers a defense system including the hypersensitive response, which restricts the pathogen growth.</text>
</comment>
<dbReference type="PANTHER" id="PTHR23155">
    <property type="entry name" value="DISEASE RESISTANCE PROTEIN RP"/>
    <property type="match status" value="1"/>
</dbReference>
<evidence type="ECO:0000256" key="3">
    <source>
        <dbReference type="ARBA" id="ARBA00004496"/>
    </source>
</evidence>
<keyword evidence="19" id="KW-1185">Reference proteome</keyword>
<evidence type="ECO:0000256" key="8">
    <source>
        <dbReference type="ARBA" id="ARBA00022737"/>
    </source>
</evidence>
<evidence type="ECO:0000313" key="18">
    <source>
        <dbReference type="EMBL" id="KAK4380592.1"/>
    </source>
</evidence>
<dbReference type="InterPro" id="IPR042197">
    <property type="entry name" value="Apaf_helical"/>
</dbReference>
<evidence type="ECO:0000256" key="10">
    <source>
        <dbReference type="ARBA" id="ARBA00022821"/>
    </source>
</evidence>
<dbReference type="GO" id="GO:0016020">
    <property type="term" value="C:membrane"/>
    <property type="evidence" value="ECO:0007669"/>
    <property type="project" value="UniProtKB-SubCell"/>
</dbReference>
<dbReference type="GO" id="GO:0043531">
    <property type="term" value="F:ADP binding"/>
    <property type="evidence" value="ECO:0007669"/>
    <property type="project" value="InterPro"/>
</dbReference>
<keyword evidence="11" id="KW-0067">ATP-binding</keyword>
<name>A0AAE1T2K3_9SOLA</name>
<dbReference type="FunFam" id="3.40.50.300:FF:001091">
    <property type="entry name" value="Probable disease resistance protein At1g61300"/>
    <property type="match status" value="1"/>
</dbReference>
<evidence type="ECO:0000259" key="17">
    <source>
        <dbReference type="Pfam" id="PF23559"/>
    </source>
</evidence>
<evidence type="ECO:0000256" key="7">
    <source>
        <dbReference type="ARBA" id="ARBA00022667"/>
    </source>
</evidence>
<keyword evidence="6" id="KW-0433">Leucine-rich repeat</keyword>
<keyword evidence="10" id="KW-0611">Plant defense</keyword>
<dbReference type="SUPFAM" id="SSF52540">
    <property type="entry name" value="P-loop containing nucleoside triphosphate hydrolases"/>
    <property type="match status" value="2"/>
</dbReference>
<keyword evidence="9" id="KW-0547">Nucleotide-binding</keyword>
<evidence type="ECO:0000256" key="2">
    <source>
        <dbReference type="ARBA" id="ARBA00004170"/>
    </source>
</evidence>
<dbReference type="GO" id="GO:0005737">
    <property type="term" value="C:cytoplasm"/>
    <property type="evidence" value="ECO:0007669"/>
    <property type="project" value="UniProtKB-SubCell"/>
</dbReference>
<dbReference type="Gene3D" id="1.10.8.430">
    <property type="entry name" value="Helical domain of apoptotic protease-activating factors"/>
    <property type="match status" value="2"/>
</dbReference>
<dbReference type="GO" id="GO:0051607">
    <property type="term" value="P:defense response to virus"/>
    <property type="evidence" value="ECO:0007669"/>
    <property type="project" value="UniProtKB-ARBA"/>
</dbReference>